<proteinExistence type="predicted"/>
<evidence type="ECO:0000313" key="2">
    <source>
        <dbReference type="Proteomes" id="UP001060012"/>
    </source>
</evidence>
<accession>A0ABY5E7P1</accession>
<dbReference type="Proteomes" id="UP001060012">
    <property type="component" value="Chromosome"/>
</dbReference>
<gene>
    <name evidence="1" type="ORF">NJU99_03655</name>
</gene>
<evidence type="ECO:0008006" key="3">
    <source>
        <dbReference type="Google" id="ProtNLM"/>
    </source>
</evidence>
<evidence type="ECO:0000313" key="1">
    <source>
        <dbReference type="EMBL" id="UTJ07195.1"/>
    </source>
</evidence>
<sequence length="110" mass="13017">MKKSFVLLLSIILITLFSYLSIKIATTKSIKNENEVNQYLYIQAKNHKAFLKEYINSLANLNTIEHLSIADDFFVIEAFIEKQTSNFHIQIYVKSKYYDISVYEEFEKDF</sequence>
<protein>
    <recommendedName>
        <fullName evidence="3">DUF4845 domain-containing protein</fullName>
    </recommendedName>
</protein>
<name>A0ABY5E7P1_9BACT</name>
<organism evidence="1 2">
    <name type="scientific">Arcobacter roscoffensis</name>
    <dbReference type="NCBI Taxonomy" id="2961520"/>
    <lineage>
        <taxon>Bacteria</taxon>
        <taxon>Pseudomonadati</taxon>
        <taxon>Campylobacterota</taxon>
        <taxon>Epsilonproteobacteria</taxon>
        <taxon>Campylobacterales</taxon>
        <taxon>Arcobacteraceae</taxon>
        <taxon>Arcobacter</taxon>
    </lineage>
</organism>
<reference evidence="1" key="1">
    <citation type="submission" date="2022-07" db="EMBL/GenBank/DDBJ databases">
        <title>Arcobacter roscoffensis sp. nov., a marine bacterium isolated from coastal seawater collected from Roscoff, France.</title>
        <authorList>
            <person name="Pascual J."/>
            <person name="Lepeaux C."/>
            <person name="Methner A."/>
            <person name="Overmann J."/>
        </authorList>
    </citation>
    <scope>NUCLEOTIDE SEQUENCE</scope>
    <source>
        <strain evidence="1">ARW1-2F2</strain>
    </source>
</reference>
<keyword evidence="2" id="KW-1185">Reference proteome</keyword>
<dbReference type="EMBL" id="CP100595">
    <property type="protein sequence ID" value="UTJ07195.1"/>
    <property type="molecule type" value="Genomic_DNA"/>
</dbReference>
<dbReference type="RefSeq" id="WP_254577374.1">
    <property type="nucleotide sequence ID" value="NZ_CP100595.1"/>
</dbReference>